<evidence type="ECO:0000313" key="2">
    <source>
        <dbReference type="Proteomes" id="UP000245133"/>
    </source>
</evidence>
<dbReference type="Proteomes" id="UP000245133">
    <property type="component" value="Unassembled WGS sequence"/>
</dbReference>
<organism evidence="1 2">
    <name type="scientific">Leptospira ryugenii</name>
    <dbReference type="NCBI Taxonomy" id="1917863"/>
    <lineage>
        <taxon>Bacteria</taxon>
        <taxon>Pseudomonadati</taxon>
        <taxon>Spirochaetota</taxon>
        <taxon>Spirochaetia</taxon>
        <taxon>Leptospirales</taxon>
        <taxon>Leptospiraceae</taxon>
        <taxon>Leptospira</taxon>
    </lineage>
</organism>
<gene>
    <name evidence="1" type="ORF">LPTSP4_09320</name>
</gene>
<name>A0A2P2DXR7_9LEPT</name>
<protein>
    <submittedName>
        <fullName evidence="1">Possible transcriptional regulator, MarR family</fullName>
    </submittedName>
</protein>
<dbReference type="AlphaFoldDB" id="A0A2P2DXR7"/>
<keyword evidence="2" id="KW-1185">Reference proteome</keyword>
<dbReference type="EMBL" id="BFBB01000003">
    <property type="protein sequence ID" value="GBF49419.1"/>
    <property type="molecule type" value="Genomic_DNA"/>
</dbReference>
<reference evidence="1 2" key="1">
    <citation type="submission" date="2018-02" db="EMBL/GenBank/DDBJ databases">
        <title>Novel Leptospira species isolated from soil and water in Japan.</title>
        <authorList>
            <person name="Nakao R."/>
            <person name="Masuzawa T."/>
        </authorList>
    </citation>
    <scope>NUCLEOTIDE SEQUENCE [LARGE SCALE GENOMIC DNA]</scope>
    <source>
        <strain evidence="1 2">YH101</strain>
    </source>
</reference>
<evidence type="ECO:0000313" key="1">
    <source>
        <dbReference type="EMBL" id="GBF49419.1"/>
    </source>
</evidence>
<accession>A0A2P2DXR7</accession>
<proteinExistence type="predicted"/>
<sequence length="91" mass="10460">MNDLYKFPYLSSEPTFLVWRLGKFIRLLVKPVLSSNGLFGVDDFAILSHIDYLKSCSKMEAIETNIIDNSTGIEIIKRLIQQKLIIEKDNP</sequence>
<comment type="caution">
    <text evidence="1">The sequence shown here is derived from an EMBL/GenBank/DDBJ whole genome shotgun (WGS) entry which is preliminary data.</text>
</comment>